<name>A0ABT9BDL0_9BACT</name>
<dbReference type="Proteomes" id="UP001176429">
    <property type="component" value="Unassembled WGS sequence"/>
</dbReference>
<accession>A0ABT9BDL0</accession>
<keyword evidence="2" id="KW-1185">Reference proteome</keyword>
<comment type="caution">
    <text evidence="1">The sequence shown here is derived from an EMBL/GenBank/DDBJ whole genome shotgun (WGS) entry which is preliminary data.</text>
</comment>
<proteinExistence type="predicted"/>
<organism evidence="1 2">
    <name type="scientific">Hymenobacter aranciens</name>
    <dbReference type="NCBI Taxonomy" id="3063996"/>
    <lineage>
        <taxon>Bacteria</taxon>
        <taxon>Pseudomonadati</taxon>
        <taxon>Bacteroidota</taxon>
        <taxon>Cytophagia</taxon>
        <taxon>Cytophagales</taxon>
        <taxon>Hymenobacteraceae</taxon>
        <taxon>Hymenobacter</taxon>
    </lineage>
</organism>
<evidence type="ECO:0000313" key="1">
    <source>
        <dbReference type="EMBL" id="MDO7874766.1"/>
    </source>
</evidence>
<dbReference type="EMBL" id="JAUQSY010000005">
    <property type="protein sequence ID" value="MDO7874766.1"/>
    <property type="molecule type" value="Genomic_DNA"/>
</dbReference>
<sequence length="57" mass="6418">MSQQDYQITLEALQEQRKKVTATPEAARAYLIALCVLDEKGKVDEKHQALCTLLAQD</sequence>
<protein>
    <submittedName>
        <fullName evidence="1">Uncharacterized protein</fullName>
    </submittedName>
</protein>
<dbReference type="RefSeq" id="WP_305006082.1">
    <property type="nucleotide sequence ID" value="NZ_JAUQSY010000005.1"/>
</dbReference>
<reference evidence="1" key="1">
    <citation type="submission" date="2023-07" db="EMBL/GenBank/DDBJ databases">
        <authorList>
            <person name="Kim M.K."/>
        </authorList>
    </citation>
    <scope>NUCLEOTIDE SEQUENCE</scope>
    <source>
        <strain evidence="1">ASUV-10-1</strain>
    </source>
</reference>
<gene>
    <name evidence="1" type="ORF">Q5H93_08480</name>
</gene>
<evidence type="ECO:0000313" key="2">
    <source>
        <dbReference type="Proteomes" id="UP001176429"/>
    </source>
</evidence>